<dbReference type="Gene3D" id="3.40.50.300">
    <property type="entry name" value="P-loop containing nucleotide triphosphate hydrolases"/>
    <property type="match status" value="2"/>
</dbReference>
<feature type="domain" description="Rad50/SbcC-type AAA" evidence="5">
    <location>
        <begin position="5"/>
        <end position="270"/>
    </location>
</feature>
<dbReference type="InterPro" id="IPR027417">
    <property type="entry name" value="P-loop_NTPase"/>
</dbReference>
<sequence>MIIKKLTVTNFRQFKGEQTINFSQNPDKNITLILGDNTSGKTTLLQAFLWAFYGVANFKSKDSLLNAEISQELSKSFESSKVSVAIELDHEGTYYHLIRQQKYYYKNGSVVSDTYSTPSLTTKENGQIKSFKQYQVENKLEEILPKDLSIYFLYDTERFGNITSRADVTKSVKAILGLTVLDNMIKHLGSTTRSGTVLNQFSSSVKDEGDKNRQNIFDKLKELETLHTHTENRKTEKKSELEYFNDIITKKRNILYELEKVSQLQKEKERKVVQIESGKKALQNSLRSYKDFFKSSPISFISYNLCKRAINELSTAKLDKKSIQGMNATAIRDIIERGSCVCGTAISKGDIHYEHLLEEIRYLPPQSIGTLMNNFKQQAETHLNFAESYFLSLETHYKQIIFHNMNIGELEDEIHSINEEISGEDNVSMHQADLLGAEQKAKSITEDIEQLNQTLGELKKTIKDEEEKYDQSIQSSAKNDEILLYLEYAKNILDWVVNRRDTKEHEIKSQLEKQVNYYFEKMYHGKRKVEIDDKFRVNLITTDLSNDIQTDESQGLETVKNFAFISGLVHLAKQKLADDYEKNAEAYPLILDAPFSNADEKHVKNISEVLPNVANQLILIVMAKDWNYAKDSLVDKVGTEYYLNKQSEIFTEIIGVDSNV</sequence>
<reference evidence="6 7" key="1">
    <citation type="submission" date="2022-07" db="EMBL/GenBank/DDBJ databases">
        <title>Genomic and pangenome structural analysis of the polyextremophile Exiguobacterium.</title>
        <authorList>
            <person name="Shen L."/>
        </authorList>
    </citation>
    <scope>NUCLEOTIDE SEQUENCE [LARGE SCALE GENOMIC DNA]</scope>
    <source>
        <strain evidence="6 7">12_1</strain>
    </source>
</reference>
<proteinExistence type="inferred from homology"/>
<dbReference type="PANTHER" id="PTHR32114">
    <property type="entry name" value="ABC TRANSPORTER ABCH.3"/>
    <property type="match status" value="1"/>
</dbReference>
<protein>
    <recommendedName>
        <fullName evidence="3">Nuclease SbcCD subunit C</fullName>
    </recommendedName>
</protein>
<feature type="coiled-coil region" evidence="4">
    <location>
        <begin position="434"/>
        <end position="475"/>
    </location>
</feature>
<comment type="subunit">
    <text evidence="2">Heterodimer of SbcC and SbcD.</text>
</comment>
<gene>
    <name evidence="6" type="ORF">NQG31_08970</name>
</gene>
<evidence type="ECO:0000259" key="5">
    <source>
        <dbReference type="Pfam" id="PF13476"/>
    </source>
</evidence>
<evidence type="ECO:0000256" key="1">
    <source>
        <dbReference type="ARBA" id="ARBA00006930"/>
    </source>
</evidence>
<keyword evidence="7" id="KW-1185">Reference proteome</keyword>
<evidence type="ECO:0000256" key="3">
    <source>
        <dbReference type="ARBA" id="ARBA00013368"/>
    </source>
</evidence>
<comment type="caution">
    <text evidence="6">The sequence shown here is derived from an EMBL/GenBank/DDBJ whole genome shotgun (WGS) entry which is preliminary data.</text>
</comment>
<dbReference type="PANTHER" id="PTHR32114:SF2">
    <property type="entry name" value="ABC TRANSPORTER ABCH.3"/>
    <property type="match status" value="1"/>
</dbReference>
<dbReference type="SUPFAM" id="SSF52540">
    <property type="entry name" value="P-loop containing nucleoside triphosphate hydrolases"/>
    <property type="match status" value="1"/>
</dbReference>
<dbReference type="InterPro" id="IPR038729">
    <property type="entry name" value="Rad50/SbcC_AAA"/>
</dbReference>
<dbReference type="RefSeq" id="WP_034816418.1">
    <property type="nucleotide sequence ID" value="NZ_JANIEK010000032.1"/>
</dbReference>
<dbReference type="Proteomes" id="UP001206821">
    <property type="component" value="Unassembled WGS sequence"/>
</dbReference>
<comment type="similarity">
    <text evidence="1">Belongs to the SMC family. SbcC subfamily.</text>
</comment>
<evidence type="ECO:0000256" key="2">
    <source>
        <dbReference type="ARBA" id="ARBA00011322"/>
    </source>
</evidence>
<organism evidence="6 7">
    <name type="scientific">Exiguobacterium alkaliphilum</name>
    <dbReference type="NCBI Taxonomy" id="1428684"/>
    <lineage>
        <taxon>Bacteria</taxon>
        <taxon>Bacillati</taxon>
        <taxon>Bacillota</taxon>
        <taxon>Bacilli</taxon>
        <taxon>Bacillales</taxon>
        <taxon>Bacillales Family XII. Incertae Sedis</taxon>
        <taxon>Exiguobacterium</taxon>
    </lineage>
</organism>
<evidence type="ECO:0000256" key="4">
    <source>
        <dbReference type="SAM" id="Coils"/>
    </source>
</evidence>
<dbReference type="Pfam" id="PF13476">
    <property type="entry name" value="AAA_23"/>
    <property type="match status" value="1"/>
</dbReference>
<dbReference type="EMBL" id="JANIEK010000032">
    <property type="protein sequence ID" value="MCT4795676.1"/>
    <property type="molecule type" value="Genomic_DNA"/>
</dbReference>
<evidence type="ECO:0000313" key="7">
    <source>
        <dbReference type="Proteomes" id="UP001206821"/>
    </source>
</evidence>
<evidence type="ECO:0000313" key="6">
    <source>
        <dbReference type="EMBL" id="MCT4795676.1"/>
    </source>
</evidence>
<keyword evidence="4" id="KW-0175">Coiled coil</keyword>
<accession>A0ABT2L1B3</accession>
<name>A0ABT2L1B3_9BACL</name>